<dbReference type="EMBL" id="CP036339">
    <property type="protein sequence ID" value="QDT76279.1"/>
    <property type="molecule type" value="Genomic_DNA"/>
</dbReference>
<dbReference type="InterPro" id="IPR052158">
    <property type="entry name" value="INH-QAR"/>
</dbReference>
<dbReference type="OrthoDB" id="9803764at2"/>
<organism evidence="2 3">
    <name type="scientific">Lacipirellula limnantheis</name>
    <dbReference type="NCBI Taxonomy" id="2528024"/>
    <lineage>
        <taxon>Bacteria</taxon>
        <taxon>Pseudomonadati</taxon>
        <taxon>Planctomycetota</taxon>
        <taxon>Planctomycetia</taxon>
        <taxon>Pirellulales</taxon>
        <taxon>Lacipirellulaceae</taxon>
        <taxon>Lacipirellula</taxon>
    </lineage>
</organism>
<dbReference type="PANTHER" id="PTHR43130:SF2">
    <property type="entry name" value="DJ-1_PFPI DOMAIN-CONTAINING PROTEIN"/>
    <property type="match status" value="1"/>
</dbReference>
<dbReference type="Proteomes" id="UP000317909">
    <property type="component" value="Chromosome"/>
</dbReference>
<proteinExistence type="predicted"/>
<gene>
    <name evidence="2" type="primary">inhA</name>
    <name evidence="2" type="ORF">I41_55290</name>
</gene>
<dbReference type="GO" id="GO:0050549">
    <property type="term" value="F:cyclohexyl-isocyanide hydratase activity"/>
    <property type="evidence" value="ECO:0007669"/>
    <property type="project" value="UniProtKB-EC"/>
</dbReference>
<evidence type="ECO:0000313" key="3">
    <source>
        <dbReference type="Proteomes" id="UP000317909"/>
    </source>
</evidence>
<dbReference type="PANTHER" id="PTHR43130">
    <property type="entry name" value="ARAC-FAMILY TRANSCRIPTIONAL REGULATOR"/>
    <property type="match status" value="1"/>
</dbReference>
<evidence type="ECO:0000313" key="2">
    <source>
        <dbReference type="EMBL" id="QDT76279.1"/>
    </source>
</evidence>
<dbReference type="InterPro" id="IPR002818">
    <property type="entry name" value="DJ-1/PfpI"/>
</dbReference>
<name>A0A517U6M1_9BACT</name>
<dbReference type="Gene3D" id="3.40.50.880">
    <property type="match status" value="1"/>
</dbReference>
<accession>A0A517U6M1</accession>
<dbReference type="EC" id="4.2.1.103" evidence="2"/>
<keyword evidence="3" id="KW-1185">Reference proteome</keyword>
<feature type="domain" description="DJ-1/PfpI" evidence="1">
    <location>
        <begin position="2"/>
        <end position="174"/>
    </location>
</feature>
<dbReference type="InterPro" id="IPR029062">
    <property type="entry name" value="Class_I_gatase-like"/>
</dbReference>
<dbReference type="RefSeq" id="WP_145436124.1">
    <property type="nucleotide sequence ID" value="NZ_CP036339.1"/>
</dbReference>
<dbReference type="SUPFAM" id="SSF52317">
    <property type="entry name" value="Class I glutamine amidotransferase-like"/>
    <property type="match status" value="1"/>
</dbReference>
<dbReference type="KEGG" id="llh:I41_55290"/>
<protein>
    <submittedName>
        <fullName evidence="2">Isonitrile hydratase</fullName>
        <ecNumber evidence="2">4.2.1.103</ecNumber>
    </submittedName>
</protein>
<sequence>MRIDVLLYPGFDELDAIAPFEVLQNAASRGAKFAVRLVAAPTTGEIVAAHGLRLHGDAKLGSGPRPDVIVVPGGGWVDGAAAGARAEVERGEIPALLAELHRSGVTIAAVCTGAMLLAAAGILRGRAAITHHGAIGDLEQAGVEVVHARVVDDGDVVTAGGVTSGLELALWLVERFAGPAIALAVERQMEYERRGVVWRRS</sequence>
<dbReference type="AlphaFoldDB" id="A0A517U6M1"/>
<dbReference type="GO" id="GO:0006355">
    <property type="term" value="P:regulation of DNA-templated transcription"/>
    <property type="evidence" value="ECO:0007669"/>
    <property type="project" value="TreeGrafter"/>
</dbReference>
<keyword evidence="2" id="KW-0456">Lyase</keyword>
<evidence type="ECO:0000259" key="1">
    <source>
        <dbReference type="Pfam" id="PF01965"/>
    </source>
</evidence>
<dbReference type="CDD" id="cd03139">
    <property type="entry name" value="GATase1_PfpI_2"/>
    <property type="match status" value="1"/>
</dbReference>
<dbReference type="Pfam" id="PF01965">
    <property type="entry name" value="DJ-1_PfpI"/>
    <property type="match status" value="1"/>
</dbReference>
<reference evidence="2 3" key="1">
    <citation type="submission" date="2019-02" db="EMBL/GenBank/DDBJ databases">
        <title>Deep-cultivation of Planctomycetes and their phenomic and genomic characterization uncovers novel biology.</title>
        <authorList>
            <person name="Wiegand S."/>
            <person name="Jogler M."/>
            <person name="Boedeker C."/>
            <person name="Pinto D."/>
            <person name="Vollmers J."/>
            <person name="Rivas-Marin E."/>
            <person name="Kohn T."/>
            <person name="Peeters S.H."/>
            <person name="Heuer A."/>
            <person name="Rast P."/>
            <person name="Oberbeckmann S."/>
            <person name="Bunk B."/>
            <person name="Jeske O."/>
            <person name="Meyerdierks A."/>
            <person name="Storesund J.E."/>
            <person name="Kallscheuer N."/>
            <person name="Luecker S."/>
            <person name="Lage O.M."/>
            <person name="Pohl T."/>
            <person name="Merkel B.J."/>
            <person name="Hornburger P."/>
            <person name="Mueller R.-W."/>
            <person name="Bruemmer F."/>
            <person name="Labrenz M."/>
            <person name="Spormann A.M."/>
            <person name="Op den Camp H."/>
            <person name="Overmann J."/>
            <person name="Amann R."/>
            <person name="Jetten M.S.M."/>
            <person name="Mascher T."/>
            <person name="Medema M.H."/>
            <person name="Devos D.P."/>
            <person name="Kaster A.-K."/>
            <person name="Ovreas L."/>
            <person name="Rohde M."/>
            <person name="Galperin M.Y."/>
            <person name="Jogler C."/>
        </authorList>
    </citation>
    <scope>NUCLEOTIDE SEQUENCE [LARGE SCALE GENOMIC DNA]</scope>
    <source>
        <strain evidence="2 3">I41</strain>
    </source>
</reference>